<evidence type="ECO:0000256" key="4">
    <source>
        <dbReference type="ARBA" id="ARBA00023136"/>
    </source>
</evidence>
<proteinExistence type="predicted"/>
<dbReference type="AlphaFoldDB" id="A0A0B0ELX2"/>
<reference evidence="7 8" key="1">
    <citation type="submission" date="2014-10" db="EMBL/GenBank/DDBJ databases">
        <title>Draft genome of anammox bacterium scalindua brodae, obtained using differential coverage binning of sequence data from two enrichment reactors.</title>
        <authorList>
            <person name="Speth D.R."/>
            <person name="Russ L."/>
            <person name="Kartal B."/>
            <person name="Op den Camp H.J."/>
            <person name="Dutilh B.E."/>
            <person name="Jetten M.S."/>
        </authorList>
    </citation>
    <scope>NUCLEOTIDE SEQUENCE [LARGE SCALE GENOMIC DNA]</scope>
    <source>
        <strain evidence="7">RU1</strain>
    </source>
</reference>
<evidence type="ECO:0000256" key="1">
    <source>
        <dbReference type="ARBA" id="ARBA00004141"/>
    </source>
</evidence>
<keyword evidence="2 5" id="KW-0812">Transmembrane</keyword>
<dbReference type="Proteomes" id="UP000030652">
    <property type="component" value="Unassembled WGS sequence"/>
</dbReference>
<gene>
    <name evidence="7" type="ORF">SCABRO_00646</name>
</gene>
<evidence type="ECO:0000256" key="2">
    <source>
        <dbReference type="ARBA" id="ARBA00022692"/>
    </source>
</evidence>
<dbReference type="InterPro" id="IPR052165">
    <property type="entry name" value="Membrane_assoc_protease"/>
</dbReference>
<evidence type="ECO:0000313" key="8">
    <source>
        <dbReference type="Proteomes" id="UP000030652"/>
    </source>
</evidence>
<evidence type="ECO:0000259" key="6">
    <source>
        <dbReference type="Pfam" id="PF01957"/>
    </source>
</evidence>
<dbReference type="EMBL" id="JRYO01000046">
    <property type="protein sequence ID" value="KHE93604.1"/>
    <property type="molecule type" value="Genomic_DNA"/>
</dbReference>
<feature type="transmembrane region" description="Helical" evidence="5">
    <location>
        <begin position="71"/>
        <end position="89"/>
    </location>
</feature>
<accession>A0A0B0ELX2</accession>
<keyword evidence="4 5" id="KW-0472">Membrane</keyword>
<comment type="caution">
    <text evidence="7">The sequence shown here is derived from an EMBL/GenBank/DDBJ whole genome shotgun (WGS) entry which is preliminary data.</text>
</comment>
<keyword evidence="3 5" id="KW-1133">Transmembrane helix</keyword>
<evidence type="ECO:0000313" key="7">
    <source>
        <dbReference type="EMBL" id="KHE93604.1"/>
    </source>
</evidence>
<feature type="transmembrane region" description="Helical" evidence="5">
    <location>
        <begin position="20"/>
        <end position="37"/>
    </location>
</feature>
<name>A0A0B0ELX2_9BACT</name>
<dbReference type="PANTHER" id="PTHR33507:SF3">
    <property type="entry name" value="INNER MEMBRANE PROTEIN YBBJ"/>
    <property type="match status" value="1"/>
</dbReference>
<dbReference type="PANTHER" id="PTHR33507">
    <property type="entry name" value="INNER MEMBRANE PROTEIN YBBJ"/>
    <property type="match status" value="1"/>
</dbReference>
<organism evidence="7 8">
    <name type="scientific">Candidatus Scalindua brodae</name>
    <dbReference type="NCBI Taxonomy" id="237368"/>
    <lineage>
        <taxon>Bacteria</taxon>
        <taxon>Pseudomonadati</taxon>
        <taxon>Planctomycetota</taxon>
        <taxon>Candidatus Brocadiia</taxon>
        <taxon>Candidatus Brocadiales</taxon>
        <taxon>Candidatus Scalinduaceae</taxon>
        <taxon>Candidatus Scalindua</taxon>
    </lineage>
</organism>
<dbReference type="InterPro" id="IPR002810">
    <property type="entry name" value="NfeD-like_C"/>
</dbReference>
<evidence type="ECO:0000256" key="3">
    <source>
        <dbReference type="ARBA" id="ARBA00022989"/>
    </source>
</evidence>
<dbReference type="InterPro" id="IPR012340">
    <property type="entry name" value="NA-bd_OB-fold"/>
</dbReference>
<evidence type="ECO:0000256" key="5">
    <source>
        <dbReference type="SAM" id="Phobius"/>
    </source>
</evidence>
<feature type="domain" description="NfeD-like C-terminal" evidence="6">
    <location>
        <begin position="113"/>
        <end position="168"/>
    </location>
</feature>
<dbReference type="Gene3D" id="2.40.50.140">
    <property type="entry name" value="Nucleic acid-binding proteins"/>
    <property type="match status" value="1"/>
</dbReference>
<dbReference type="Pfam" id="PF01957">
    <property type="entry name" value="NfeD"/>
    <property type="match status" value="1"/>
</dbReference>
<protein>
    <submittedName>
        <fullName evidence="7">Putative membrane protein</fullName>
    </submittedName>
</protein>
<feature type="transmembrane region" description="Helical" evidence="5">
    <location>
        <begin position="44"/>
        <end position="65"/>
    </location>
</feature>
<sequence length="171" mass="18249">MPAPWQTVLTGSKLKVESMSISGIITLYIIGLTAITIELFIPGAIVGICGAGCVIASIIFAYLYASNLLGHILLGIGICFIPLFFITWYKLLTKTFAVNASEEGFSSSKNKLEDLISAEGVAITMLRPSGTANINGNKVDVVSEGEMVLKNTKIKVIDVKGNRVVVKPVKT</sequence>
<comment type="subcellular location">
    <subcellularLocation>
        <location evidence="1">Membrane</location>
        <topology evidence="1">Multi-pass membrane protein</topology>
    </subcellularLocation>
</comment>
<dbReference type="GO" id="GO:0005886">
    <property type="term" value="C:plasma membrane"/>
    <property type="evidence" value="ECO:0007669"/>
    <property type="project" value="TreeGrafter"/>
</dbReference>
<dbReference type="eggNOG" id="COG1030">
    <property type="taxonomic scope" value="Bacteria"/>
</dbReference>